<comment type="caution">
    <text evidence="6">The sequence shown here is derived from an EMBL/GenBank/DDBJ whole genome shotgun (WGS) entry which is preliminary data.</text>
</comment>
<evidence type="ECO:0000256" key="3">
    <source>
        <dbReference type="ARBA" id="ARBA00023004"/>
    </source>
</evidence>
<accession>A0ABR7XED0</accession>
<sequence length="138" mass="15200">METSLHVQRGYLKTLVYSLGITLAVGVSACTYDRAPEAVPNTLQVSYQIDIKPIIATNCYSCHTANSTDPHKAGYAFLDNYEELKSYALRPSNASPNLTKLQARIRFVETPGMPLKGPMPEDDIKKIEAWIKAGAPNN</sequence>
<keyword evidence="7" id="KW-1185">Reference proteome</keyword>
<proteinExistence type="predicted"/>
<gene>
    <name evidence="6" type="ORF">H9Q13_05565</name>
</gene>
<organism evidence="6 7">
    <name type="scientific">Pontibacter aquaedesilientis</name>
    <dbReference type="NCBI Taxonomy" id="2766980"/>
    <lineage>
        <taxon>Bacteria</taxon>
        <taxon>Pseudomonadati</taxon>
        <taxon>Bacteroidota</taxon>
        <taxon>Cytophagia</taxon>
        <taxon>Cytophagales</taxon>
        <taxon>Hymenobacteraceae</taxon>
        <taxon>Pontibacter</taxon>
    </lineage>
</organism>
<evidence type="ECO:0000259" key="5">
    <source>
        <dbReference type="PROSITE" id="PS51007"/>
    </source>
</evidence>
<keyword evidence="2 4" id="KW-0479">Metal-binding</keyword>
<protein>
    <recommendedName>
        <fullName evidence="5">Cytochrome c domain-containing protein</fullName>
    </recommendedName>
</protein>
<evidence type="ECO:0000256" key="2">
    <source>
        <dbReference type="ARBA" id="ARBA00022723"/>
    </source>
</evidence>
<evidence type="ECO:0000256" key="1">
    <source>
        <dbReference type="ARBA" id="ARBA00022617"/>
    </source>
</evidence>
<keyword evidence="3 4" id="KW-0408">Iron</keyword>
<dbReference type="Proteomes" id="UP000625551">
    <property type="component" value="Unassembled WGS sequence"/>
</dbReference>
<dbReference type="EMBL" id="JACXAJ010000002">
    <property type="protein sequence ID" value="MBD1396627.1"/>
    <property type="molecule type" value="Genomic_DNA"/>
</dbReference>
<evidence type="ECO:0000313" key="6">
    <source>
        <dbReference type="EMBL" id="MBD1396627.1"/>
    </source>
</evidence>
<dbReference type="SUPFAM" id="SSF46626">
    <property type="entry name" value="Cytochrome c"/>
    <property type="match status" value="1"/>
</dbReference>
<dbReference type="Pfam" id="PF00034">
    <property type="entry name" value="Cytochrom_C"/>
    <property type="match status" value="1"/>
</dbReference>
<name>A0ABR7XED0_9BACT</name>
<reference evidence="6 7" key="1">
    <citation type="submission" date="2020-09" db="EMBL/GenBank/DDBJ databases">
        <title>Genome sequencing and assembly of Pontibacter sp.</title>
        <authorList>
            <person name="Chhetri G."/>
        </authorList>
    </citation>
    <scope>NUCLEOTIDE SEQUENCE [LARGE SCALE GENOMIC DNA]</scope>
    <source>
        <strain evidence="6 7">JH31</strain>
    </source>
</reference>
<evidence type="ECO:0000313" key="7">
    <source>
        <dbReference type="Proteomes" id="UP000625551"/>
    </source>
</evidence>
<feature type="domain" description="Cytochrome c" evidence="5">
    <location>
        <begin position="46"/>
        <end position="135"/>
    </location>
</feature>
<evidence type="ECO:0000256" key="4">
    <source>
        <dbReference type="PROSITE-ProRule" id="PRU00433"/>
    </source>
</evidence>
<dbReference type="RefSeq" id="WP_191182789.1">
    <property type="nucleotide sequence ID" value="NZ_JACXAJ010000002.1"/>
</dbReference>
<dbReference type="InterPro" id="IPR009056">
    <property type="entry name" value="Cyt_c-like_dom"/>
</dbReference>
<keyword evidence="1 4" id="KW-0349">Heme</keyword>
<dbReference type="PROSITE" id="PS51007">
    <property type="entry name" value="CYTC"/>
    <property type="match status" value="1"/>
</dbReference>
<dbReference type="InterPro" id="IPR036909">
    <property type="entry name" value="Cyt_c-like_dom_sf"/>
</dbReference>